<dbReference type="GO" id="GO:0003677">
    <property type="term" value="F:DNA binding"/>
    <property type="evidence" value="ECO:0007669"/>
    <property type="project" value="InterPro"/>
</dbReference>
<dbReference type="SUPFAM" id="SSF46894">
    <property type="entry name" value="C-terminal effector domain of the bipartite response regulators"/>
    <property type="match status" value="1"/>
</dbReference>
<name>A0A1F7I7E6_9BACT</name>
<organism evidence="1 2">
    <name type="scientific">Candidatus Roizmanbacteria bacterium RIFCSPHIGHO2_12_FULL_44_10</name>
    <dbReference type="NCBI Taxonomy" id="1802054"/>
    <lineage>
        <taxon>Bacteria</taxon>
        <taxon>Candidatus Roizmaniibacteriota</taxon>
    </lineage>
</organism>
<reference evidence="1 2" key="1">
    <citation type="journal article" date="2016" name="Nat. Commun.">
        <title>Thousands of microbial genomes shed light on interconnected biogeochemical processes in an aquifer system.</title>
        <authorList>
            <person name="Anantharaman K."/>
            <person name="Brown C.T."/>
            <person name="Hug L.A."/>
            <person name="Sharon I."/>
            <person name="Castelle C.J."/>
            <person name="Probst A.J."/>
            <person name="Thomas B.C."/>
            <person name="Singh A."/>
            <person name="Wilkins M.J."/>
            <person name="Karaoz U."/>
            <person name="Brodie E.L."/>
            <person name="Williams K.H."/>
            <person name="Hubbard S.S."/>
            <person name="Banfield J.F."/>
        </authorList>
    </citation>
    <scope>NUCLEOTIDE SEQUENCE [LARGE SCALE GENOMIC DNA]</scope>
</reference>
<dbReference type="Gene3D" id="1.10.10.10">
    <property type="entry name" value="Winged helix-like DNA-binding domain superfamily/Winged helix DNA-binding domain"/>
    <property type="match status" value="1"/>
</dbReference>
<dbReference type="GO" id="GO:0006355">
    <property type="term" value="P:regulation of DNA-templated transcription"/>
    <property type="evidence" value="ECO:0007669"/>
    <property type="project" value="InterPro"/>
</dbReference>
<dbReference type="AlphaFoldDB" id="A0A1F7I7E6"/>
<dbReference type="EMBL" id="MGAE01000021">
    <property type="protein sequence ID" value="OGK39291.1"/>
    <property type="molecule type" value="Genomic_DNA"/>
</dbReference>
<protein>
    <submittedName>
        <fullName evidence="1">Uncharacterized protein</fullName>
    </submittedName>
</protein>
<proteinExistence type="predicted"/>
<dbReference type="InterPro" id="IPR016032">
    <property type="entry name" value="Sig_transdc_resp-reg_C-effctor"/>
</dbReference>
<dbReference type="Proteomes" id="UP000179024">
    <property type="component" value="Unassembled WGS sequence"/>
</dbReference>
<evidence type="ECO:0000313" key="1">
    <source>
        <dbReference type="EMBL" id="OGK39291.1"/>
    </source>
</evidence>
<comment type="caution">
    <text evidence="1">The sequence shown here is derived from an EMBL/GenBank/DDBJ whole genome shotgun (WGS) entry which is preliminary data.</text>
</comment>
<gene>
    <name evidence="1" type="ORF">A3F34_01745</name>
</gene>
<dbReference type="InterPro" id="IPR036388">
    <property type="entry name" value="WH-like_DNA-bd_sf"/>
</dbReference>
<accession>A0A1F7I7E6</accession>
<evidence type="ECO:0000313" key="2">
    <source>
        <dbReference type="Proteomes" id="UP000179024"/>
    </source>
</evidence>
<sequence length="175" mass="19979">MAFEILRGQILGDFRGNRNPRRRINAGFAQLNSGLRILGYKNGDIPIDEVRGMLLARSPEEAIIDFGEGSEIVYDPLQALVTITPRGESVPLTPQENRVLTLLTGQPYEYHHARELFLQENLELSCFYDWNRAFRVHTFYMRRKLGNNTKGDPYVRSDQDLGYGLFPGTADLNTE</sequence>